<evidence type="ECO:0000313" key="4">
    <source>
        <dbReference type="EMBL" id="TGY87568.1"/>
    </source>
</evidence>
<dbReference type="OrthoDB" id="582170at2"/>
<name>A0A4S2GXF2_9PROT</name>
<dbReference type="Pfam" id="PF00072">
    <property type="entry name" value="Response_reg"/>
    <property type="match status" value="1"/>
</dbReference>
<dbReference type="Proteomes" id="UP000308054">
    <property type="component" value="Unassembled WGS sequence"/>
</dbReference>
<dbReference type="InterPro" id="IPR050595">
    <property type="entry name" value="Bact_response_regulator"/>
</dbReference>
<dbReference type="SMART" id="SM00448">
    <property type="entry name" value="REC"/>
    <property type="match status" value="1"/>
</dbReference>
<comment type="caution">
    <text evidence="4">The sequence shown here is derived from an EMBL/GenBank/DDBJ whole genome shotgun (WGS) entry which is preliminary data.</text>
</comment>
<gene>
    <name evidence="4" type="ORF">E5163_14120</name>
</gene>
<dbReference type="SUPFAM" id="SSF52172">
    <property type="entry name" value="CheY-like"/>
    <property type="match status" value="1"/>
</dbReference>
<dbReference type="PANTHER" id="PTHR44591">
    <property type="entry name" value="STRESS RESPONSE REGULATOR PROTEIN 1"/>
    <property type="match status" value="1"/>
</dbReference>
<dbReference type="PANTHER" id="PTHR44591:SF3">
    <property type="entry name" value="RESPONSE REGULATORY DOMAIN-CONTAINING PROTEIN"/>
    <property type="match status" value="1"/>
</dbReference>
<dbReference type="InterPro" id="IPR011006">
    <property type="entry name" value="CheY-like_superfamily"/>
</dbReference>
<organism evidence="4 5">
    <name type="scientific">Marinicauda algicola</name>
    <dbReference type="NCBI Taxonomy" id="2029849"/>
    <lineage>
        <taxon>Bacteria</taxon>
        <taxon>Pseudomonadati</taxon>
        <taxon>Pseudomonadota</taxon>
        <taxon>Alphaproteobacteria</taxon>
        <taxon>Maricaulales</taxon>
        <taxon>Maricaulaceae</taxon>
        <taxon>Marinicauda</taxon>
    </lineage>
</organism>
<dbReference type="InterPro" id="IPR001789">
    <property type="entry name" value="Sig_transdc_resp-reg_receiver"/>
</dbReference>
<dbReference type="RefSeq" id="WP_135997118.1">
    <property type="nucleotide sequence ID" value="NZ_CP071057.1"/>
</dbReference>
<dbReference type="GO" id="GO:0000160">
    <property type="term" value="P:phosphorelay signal transduction system"/>
    <property type="evidence" value="ECO:0007669"/>
    <property type="project" value="InterPro"/>
</dbReference>
<evidence type="ECO:0000259" key="3">
    <source>
        <dbReference type="PROSITE" id="PS50110"/>
    </source>
</evidence>
<keyword evidence="1 2" id="KW-0597">Phosphoprotein</keyword>
<evidence type="ECO:0000256" key="1">
    <source>
        <dbReference type="ARBA" id="ARBA00022553"/>
    </source>
</evidence>
<feature type="domain" description="Response regulatory" evidence="3">
    <location>
        <begin position="7"/>
        <end position="117"/>
    </location>
</feature>
<evidence type="ECO:0000313" key="5">
    <source>
        <dbReference type="Proteomes" id="UP000308054"/>
    </source>
</evidence>
<sequence length="123" mass="13337">MPRSRPTVLVVEDDAIIALDMKSMLEQCGCVVMGPASSIERALTLLESETPDAGVLDINLREERIWPVARALHERGTPFVLASGYSRVEVDPAFQSAPLLSKPVLISDIRRGLARIGILKDGG</sequence>
<evidence type="ECO:0000256" key="2">
    <source>
        <dbReference type="PROSITE-ProRule" id="PRU00169"/>
    </source>
</evidence>
<feature type="modified residue" description="4-aspartylphosphate" evidence="2">
    <location>
        <position position="57"/>
    </location>
</feature>
<dbReference type="EMBL" id="SRXW01000005">
    <property type="protein sequence ID" value="TGY87568.1"/>
    <property type="molecule type" value="Genomic_DNA"/>
</dbReference>
<keyword evidence="5" id="KW-1185">Reference proteome</keyword>
<dbReference type="Gene3D" id="3.40.50.2300">
    <property type="match status" value="1"/>
</dbReference>
<proteinExistence type="predicted"/>
<dbReference type="AlphaFoldDB" id="A0A4S2GXF2"/>
<protein>
    <submittedName>
        <fullName evidence="4">Response regulator</fullName>
    </submittedName>
</protein>
<dbReference type="PROSITE" id="PS50110">
    <property type="entry name" value="RESPONSE_REGULATORY"/>
    <property type="match status" value="1"/>
</dbReference>
<reference evidence="4 5" key="1">
    <citation type="journal article" date="2017" name="Int. J. Syst. Evol. Microbiol.">
        <title>Marinicauda algicola sp. nov., isolated from a marine red alga Rhodosorus marinus.</title>
        <authorList>
            <person name="Jeong S.E."/>
            <person name="Jeon S.H."/>
            <person name="Chun B.H."/>
            <person name="Kim D.W."/>
            <person name="Jeon C.O."/>
        </authorList>
    </citation>
    <scope>NUCLEOTIDE SEQUENCE [LARGE SCALE GENOMIC DNA]</scope>
    <source>
        <strain evidence="4 5">JCM 31718</strain>
    </source>
</reference>
<accession>A0A4S2GXF2</accession>